<dbReference type="AlphaFoldDB" id="A0AAD5X538"/>
<accession>A0AAD5X538</accession>
<dbReference type="Proteomes" id="UP001212841">
    <property type="component" value="Unassembled WGS sequence"/>
</dbReference>
<organism evidence="2 3">
    <name type="scientific">Rhizophlyctis rosea</name>
    <dbReference type="NCBI Taxonomy" id="64517"/>
    <lineage>
        <taxon>Eukaryota</taxon>
        <taxon>Fungi</taxon>
        <taxon>Fungi incertae sedis</taxon>
        <taxon>Chytridiomycota</taxon>
        <taxon>Chytridiomycota incertae sedis</taxon>
        <taxon>Chytridiomycetes</taxon>
        <taxon>Rhizophlyctidales</taxon>
        <taxon>Rhizophlyctidaceae</taxon>
        <taxon>Rhizophlyctis</taxon>
    </lineage>
</organism>
<reference evidence="2" key="1">
    <citation type="submission" date="2020-05" db="EMBL/GenBank/DDBJ databases">
        <title>Phylogenomic resolution of chytrid fungi.</title>
        <authorList>
            <person name="Stajich J.E."/>
            <person name="Amses K."/>
            <person name="Simmons R."/>
            <person name="Seto K."/>
            <person name="Myers J."/>
            <person name="Bonds A."/>
            <person name="Quandt C.A."/>
            <person name="Barry K."/>
            <person name="Liu P."/>
            <person name="Grigoriev I."/>
            <person name="Longcore J.E."/>
            <person name="James T.Y."/>
        </authorList>
    </citation>
    <scope>NUCLEOTIDE SEQUENCE</scope>
    <source>
        <strain evidence="2">JEL0318</strain>
    </source>
</reference>
<feature type="region of interest" description="Disordered" evidence="1">
    <location>
        <begin position="1"/>
        <end position="21"/>
    </location>
</feature>
<comment type="caution">
    <text evidence="2">The sequence shown here is derived from an EMBL/GenBank/DDBJ whole genome shotgun (WGS) entry which is preliminary data.</text>
</comment>
<proteinExistence type="predicted"/>
<evidence type="ECO:0000256" key="1">
    <source>
        <dbReference type="SAM" id="MobiDB-lite"/>
    </source>
</evidence>
<protein>
    <submittedName>
        <fullName evidence="2">Uncharacterized protein</fullName>
    </submittedName>
</protein>
<gene>
    <name evidence="2" type="ORF">HK097_007632</name>
</gene>
<dbReference type="EMBL" id="JADGJD010000402">
    <property type="protein sequence ID" value="KAJ3051387.1"/>
    <property type="molecule type" value="Genomic_DNA"/>
</dbReference>
<name>A0AAD5X538_9FUNG</name>
<keyword evidence="3" id="KW-1185">Reference proteome</keyword>
<evidence type="ECO:0000313" key="2">
    <source>
        <dbReference type="EMBL" id="KAJ3051387.1"/>
    </source>
</evidence>
<sequence length="167" mass="18226">MSCSTSSTSSITTSVCGTSTNHQQNVSCSLLGSIGLGLLLPQIPSPLSIHAQIQRHNTSRAETLARTYHSVMTSLITSLHKWEKGDTYTISSPNVFDVCLDQEEKDAIVRAVRIGFEAKGWVVDGVPKWENGFGSLRLDVKLKAPVGLQRAVDVFLWKSSHGCECKH</sequence>
<feature type="compositionally biased region" description="Low complexity" evidence="1">
    <location>
        <begin position="1"/>
        <end position="20"/>
    </location>
</feature>
<evidence type="ECO:0000313" key="3">
    <source>
        <dbReference type="Proteomes" id="UP001212841"/>
    </source>
</evidence>